<organism evidence="2">
    <name type="scientific">Arabidopsis thaliana</name>
    <name type="common">Mouse-ear cress</name>
    <dbReference type="NCBI Taxonomy" id="3702"/>
    <lineage>
        <taxon>Eukaryota</taxon>
        <taxon>Viridiplantae</taxon>
        <taxon>Streptophyta</taxon>
        <taxon>Embryophyta</taxon>
        <taxon>Tracheophyta</taxon>
        <taxon>Spermatophyta</taxon>
        <taxon>Magnoliopsida</taxon>
        <taxon>eudicotyledons</taxon>
        <taxon>Gunneridae</taxon>
        <taxon>Pentapetalae</taxon>
        <taxon>rosids</taxon>
        <taxon>malvids</taxon>
        <taxon>Brassicales</taxon>
        <taxon>Brassicaceae</taxon>
        <taxon>Camelineae</taxon>
        <taxon>Arabidopsis</taxon>
    </lineage>
</organism>
<evidence type="ECO:0000313" key="2">
    <source>
        <dbReference type="EMBL" id="BAF01400.1"/>
    </source>
</evidence>
<accession>Q0WNA0</accession>
<feature type="chain" id="PRO_5004179110" evidence="1">
    <location>
        <begin position="21"/>
        <end position="50"/>
    </location>
</feature>
<keyword evidence="1" id="KW-0732">Signal</keyword>
<protein>
    <submittedName>
        <fullName evidence="2">Uncharacterized protein</fullName>
    </submittedName>
</protein>
<proteinExistence type="evidence at transcript level"/>
<reference evidence="2" key="1">
    <citation type="submission" date="2006-07" db="EMBL/GenBank/DDBJ databases">
        <title>Large-scale analysis of RIKEN Arabidopsis full-length (RAFL) cDNAs.</title>
        <authorList>
            <person name="Totoki Y."/>
            <person name="Seki M."/>
            <person name="Ishida J."/>
            <person name="Nakajima M."/>
            <person name="Enju A."/>
            <person name="Morosawa T."/>
            <person name="Kamiya A."/>
            <person name="Narusaka M."/>
            <person name="Shin-i T."/>
            <person name="Nakagawa M."/>
            <person name="Sakamoto N."/>
            <person name="Oishi K."/>
            <person name="Kohara Y."/>
            <person name="Kobayashi M."/>
            <person name="Toyoda A."/>
            <person name="Sakaki Y."/>
            <person name="Sakurai T."/>
            <person name="Iida K."/>
            <person name="Akiyama K."/>
            <person name="Satou M."/>
            <person name="Toyoda T."/>
            <person name="Konagaya A."/>
            <person name="Carninci P."/>
            <person name="Kawai J."/>
            <person name="Hayashizaki Y."/>
            <person name="Shinozaki K."/>
        </authorList>
    </citation>
    <scope>NUCLEOTIDE SEQUENCE</scope>
</reference>
<feature type="signal peptide" evidence="1">
    <location>
        <begin position="1"/>
        <end position="20"/>
    </location>
</feature>
<evidence type="ECO:0000256" key="1">
    <source>
        <dbReference type="SAM" id="SignalP"/>
    </source>
</evidence>
<sequence>MCLFLLGNLLLVTTISKSYTWKCNFCLVDMIHLCLRRHDDTEPANTFLYL</sequence>
<dbReference type="EMBL" id="AK229547">
    <property type="protein sequence ID" value="BAF01400.1"/>
    <property type="molecule type" value="mRNA"/>
</dbReference>
<name>Q0WNA0_ARATH</name>
<dbReference type="AlphaFoldDB" id="Q0WNA0"/>